<evidence type="ECO:0000256" key="4">
    <source>
        <dbReference type="ARBA" id="ARBA00023125"/>
    </source>
</evidence>
<proteinExistence type="predicted"/>
<dbReference type="GO" id="GO:0005634">
    <property type="term" value="C:nucleus"/>
    <property type="evidence" value="ECO:0007669"/>
    <property type="project" value="UniProtKB-SubCell"/>
</dbReference>
<dbReference type="GO" id="GO:0003700">
    <property type="term" value="F:DNA-binding transcription factor activity"/>
    <property type="evidence" value="ECO:0007669"/>
    <property type="project" value="InterPro"/>
</dbReference>
<dbReference type="InterPro" id="IPR017930">
    <property type="entry name" value="Myb_dom"/>
</dbReference>
<feature type="domain" description="HTH myb-type" evidence="9">
    <location>
        <begin position="61"/>
        <end position="115"/>
    </location>
</feature>
<dbReference type="AlphaFoldDB" id="A0A5N6QWG8"/>
<dbReference type="EMBL" id="CM017323">
    <property type="protein sequence ID" value="KAE8021836.1"/>
    <property type="molecule type" value="Genomic_DNA"/>
</dbReference>
<dbReference type="PROSITE" id="PS51294">
    <property type="entry name" value="HTH_MYB"/>
    <property type="match status" value="2"/>
</dbReference>
<protein>
    <recommendedName>
        <fullName evidence="12">MYB transcription factor</fullName>
    </recommendedName>
</protein>
<organism evidence="10 11">
    <name type="scientific">Carpinus fangiana</name>
    <dbReference type="NCBI Taxonomy" id="176857"/>
    <lineage>
        <taxon>Eukaryota</taxon>
        <taxon>Viridiplantae</taxon>
        <taxon>Streptophyta</taxon>
        <taxon>Embryophyta</taxon>
        <taxon>Tracheophyta</taxon>
        <taxon>Spermatophyta</taxon>
        <taxon>Magnoliopsida</taxon>
        <taxon>eudicotyledons</taxon>
        <taxon>Gunneridae</taxon>
        <taxon>Pentapetalae</taxon>
        <taxon>rosids</taxon>
        <taxon>fabids</taxon>
        <taxon>Fagales</taxon>
        <taxon>Betulaceae</taxon>
        <taxon>Carpinus</taxon>
    </lineage>
</organism>
<evidence type="ECO:0000256" key="6">
    <source>
        <dbReference type="ARBA" id="ARBA00023242"/>
    </source>
</evidence>
<evidence type="ECO:0000256" key="2">
    <source>
        <dbReference type="ARBA" id="ARBA00022737"/>
    </source>
</evidence>
<gene>
    <name evidence="10" type="ORF">FH972_007691</name>
</gene>
<evidence type="ECO:0000313" key="10">
    <source>
        <dbReference type="EMBL" id="KAE8021836.1"/>
    </source>
</evidence>
<accession>A0A5N6QWG8</accession>
<feature type="domain" description="HTH myb-type" evidence="9">
    <location>
        <begin position="13"/>
        <end position="60"/>
    </location>
</feature>
<evidence type="ECO:0000259" key="8">
    <source>
        <dbReference type="PROSITE" id="PS50090"/>
    </source>
</evidence>
<keyword evidence="4" id="KW-0238">DNA-binding</keyword>
<evidence type="ECO:0000256" key="1">
    <source>
        <dbReference type="ARBA" id="ARBA00004123"/>
    </source>
</evidence>
<dbReference type="PROSITE" id="PS50090">
    <property type="entry name" value="MYB_LIKE"/>
    <property type="match status" value="2"/>
</dbReference>
<dbReference type="FunFam" id="1.10.10.60:FF:000011">
    <property type="entry name" value="Myb transcription factor"/>
    <property type="match status" value="1"/>
</dbReference>
<dbReference type="Gene3D" id="1.10.10.60">
    <property type="entry name" value="Homeodomain-like"/>
    <property type="match status" value="2"/>
</dbReference>
<dbReference type="InterPro" id="IPR009057">
    <property type="entry name" value="Homeodomain-like_sf"/>
</dbReference>
<dbReference type="SUPFAM" id="SSF46689">
    <property type="entry name" value="Homeodomain-like"/>
    <property type="match status" value="1"/>
</dbReference>
<keyword evidence="11" id="KW-1185">Reference proteome</keyword>
<feature type="domain" description="Myb-like" evidence="8">
    <location>
        <begin position="61"/>
        <end position="111"/>
    </location>
</feature>
<keyword evidence="6" id="KW-0539">Nucleus</keyword>
<feature type="region of interest" description="Disordered" evidence="7">
    <location>
        <begin position="110"/>
        <end position="146"/>
    </location>
</feature>
<evidence type="ECO:0000313" key="11">
    <source>
        <dbReference type="Proteomes" id="UP000327013"/>
    </source>
</evidence>
<keyword evidence="5" id="KW-0804">Transcription</keyword>
<dbReference type="PANTHER" id="PTHR45675:SF17">
    <property type="entry name" value="MYB TRANSCRIPTION FACTOR"/>
    <property type="match status" value="1"/>
</dbReference>
<reference evidence="10 11" key="1">
    <citation type="submission" date="2019-06" db="EMBL/GenBank/DDBJ databases">
        <title>A chromosomal-level reference genome of Carpinus fangiana (Coryloideae, Betulaceae).</title>
        <authorList>
            <person name="Yang X."/>
            <person name="Wang Z."/>
            <person name="Zhang L."/>
            <person name="Hao G."/>
            <person name="Liu J."/>
            <person name="Yang Y."/>
        </authorList>
    </citation>
    <scope>NUCLEOTIDE SEQUENCE [LARGE SCALE GENOMIC DNA]</scope>
    <source>
        <strain evidence="10">Cfa_2016G</strain>
        <tissue evidence="10">Leaf</tissue>
    </source>
</reference>
<dbReference type="GO" id="GO:0043565">
    <property type="term" value="F:sequence-specific DNA binding"/>
    <property type="evidence" value="ECO:0007669"/>
    <property type="project" value="InterPro"/>
</dbReference>
<dbReference type="Pfam" id="PF00249">
    <property type="entry name" value="Myb_DNA-binding"/>
    <property type="match status" value="2"/>
</dbReference>
<evidence type="ECO:0000256" key="5">
    <source>
        <dbReference type="ARBA" id="ARBA00023163"/>
    </source>
</evidence>
<dbReference type="InterPro" id="IPR044676">
    <property type="entry name" value="EOBI/EOBII-like_plant"/>
</dbReference>
<evidence type="ECO:0000256" key="7">
    <source>
        <dbReference type="SAM" id="MobiDB-lite"/>
    </source>
</evidence>
<dbReference type="SMART" id="SM00717">
    <property type="entry name" value="SANT"/>
    <property type="match status" value="2"/>
</dbReference>
<dbReference type="PANTHER" id="PTHR45675">
    <property type="entry name" value="MYB TRANSCRIPTION FACTOR-RELATED-RELATED"/>
    <property type="match status" value="1"/>
</dbReference>
<dbReference type="CDD" id="cd00167">
    <property type="entry name" value="SANT"/>
    <property type="match status" value="2"/>
</dbReference>
<comment type="subcellular location">
    <subcellularLocation>
        <location evidence="1">Nucleus</location>
    </subcellularLocation>
</comment>
<name>A0A5N6QWG8_9ROSI</name>
<evidence type="ECO:0000256" key="3">
    <source>
        <dbReference type="ARBA" id="ARBA00023015"/>
    </source>
</evidence>
<dbReference type="InterPro" id="IPR001005">
    <property type="entry name" value="SANT/Myb"/>
</dbReference>
<keyword evidence="2" id="KW-0677">Repeat</keyword>
<evidence type="ECO:0000259" key="9">
    <source>
        <dbReference type="PROSITE" id="PS51294"/>
    </source>
</evidence>
<feature type="domain" description="Myb-like" evidence="8">
    <location>
        <begin position="8"/>
        <end position="60"/>
    </location>
</feature>
<dbReference type="Proteomes" id="UP000327013">
    <property type="component" value="Chromosome 3"/>
</dbReference>
<sequence length="232" mass="26697">MMSWGIPEQGWTKGPWTHEEDKLLSEYVKLHGEGRWSSVARCTGLNRSGKSCRLRWVNYLRPGLKKGQLTPLEEGIIIELHALLGNKWSNIARYLPGRTDNEIKNYWRTHFKKKHNSPKKKEKEKAPILKQKPAPQRQEQQPQEDDMEMTIPYADPSGEQMIKAQGTKDISSMYSTLEDQCLPMMSQDVASWLDTIREEDLYGGVWNLEDAEGAITGMDHPTTGFFLWSGFE</sequence>
<evidence type="ECO:0008006" key="12">
    <source>
        <dbReference type="Google" id="ProtNLM"/>
    </source>
</evidence>
<feature type="compositionally biased region" description="Low complexity" evidence="7">
    <location>
        <begin position="128"/>
        <end position="141"/>
    </location>
</feature>
<keyword evidence="3" id="KW-0805">Transcription regulation</keyword>
<dbReference type="OrthoDB" id="2143914at2759"/>